<dbReference type="CDD" id="cd00130">
    <property type="entry name" value="PAS"/>
    <property type="match status" value="1"/>
</dbReference>
<dbReference type="PROSITE" id="PS50888">
    <property type="entry name" value="BHLH"/>
    <property type="match status" value="1"/>
</dbReference>
<keyword evidence="2" id="KW-0238">DNA-binding</keyword>
<dbReference type="FunFam" id="2.120.10.80:FF:000016">
    <property type="entry name" value="Kelch domain-containing protein 3"/>
    <property type="match status" value="1"/>
</dbReference>
<dbReference type="UniPathway" id="UPA00143"/>
<evidence type="ECO:0000313" key="6">
    <source>
        <dbReference type="Proteomes" id="UP000269221"/>
    </source>
</evidence>
<dbReference type="EMBL" id="QRBI01000119">
    <property type="protein sequence ID" value="RMC07775.1"/>
    <property type="molecule type" value="Genomic_DNA"/>
</dbReference>
<dbReference type="GO" id="GO:0016567">
    <property type="term" value="P:protein ubiquitination"/>
    <property type="evidence" value="ECO:0007669"/>
    <property type="project" value="UniProtKB-UniPathway"/>
</dbReference>
<dbReference type="GO" id="GO:0003677">
    <property type="term" value="F:DNA binding"/>
    <property type="evidence" value="ECO:0007669"/>
    <property type="project" value="UniProtKB-KW"/>
</dbReference>
<dbReference type="GO" id="GO:0046983">
    <property type="term" value="F:protein dimerization activity"/>
    <property type="evidence" value="ECO:0007669"/>
    <property type="project" value="InterPro"/>
</dbReference>
<dbReference type="GO" id="GO:0003682">
    <property type="term" value="F:chromatin binding"/>
    <property type="evidence" value="ECO:0007669"/>
    <property type="project" value="InterPro"/>
</dbReference>
<feature type="domain" description="PAS" evidence="3">
    <location>
        <begin position="429"/>
        <end position="476"/>
    </location>
</feature>
<reference evidence="5 6" key="1">
    <citation type="submission" date="2018-07" db="EMBL/GenBank/DDBJ databases">
        <title>A high quality draft genome assembly of the barn swallow (H. rustica rustica).</title>
        <authorList>
            <person name="Formenti G."/>
            <person name="Chiara M."/>
            <person name="Poveda L."/>
            <person name="Francoijs K.-J."/>
            <person name="Bonisoli-Alquati A."/>
            <person name="Canova L."/>
            <person name="Gianfranceschi L."/>
            <person name="Horner D.S."/>
            <person name="Saino N."/>
        </authorList>
    </citation>
    <scope>NUCLEOTIDE SEQUENCE [LARGE SCALE GENOMIC DNA]</scope>
    <source>
        <strain evidence="5">Chelidonia</strain>
        <tissue evidence="5">Blood</tissue>
    </source>
</reference>
<dbReference type="Pfam" id="PF24681">
    <property type="entry name" value="Kelch_KLHDC2_KLHL20_DRC7"/>
    <property type="match status" value="1"/>
</dbReference>
<dbReference type="InterPro" id="IPR052637">
    <property type="entry name" value="KLHDC3-like"/>
</dbReference>
<sequence>MLRWAVHLEGGPRRVNHAAVAVGHKVYSFGGYCSGEDYETLRQIDVHVFNAVSLRWIKLPPVWTNSRDHVREVPYMRYGHSAVLIDDTVYIWGGRNDTEGACNVLYAFDVNTHKWFTPKVSGMVPGARDGHSACVLAKSMFIFGGYEQLADCFSNDIHKLDTTNMTWTLISAKGTPARWRDFHSATIIGTKMYVFGGRADRFGPFHSNNEIYCNRIKVFDTETNSWLDSPPTPVLPEGRRSHSAFSYNGELYVFGGYNARLNRHFHDLWKFNPVSLSWRKIEPKGKGPCPRRRQCCCRVGDKIILFGGTSPSPEEGMGDEFDLMDHSDLYILDFSPSLKTLCKLAVIQYSLDQSCLPHDIRSTKSASKARRDQINAELQALRSLLPISAQEKERLSYLHTMALVCLRLRGAQLFPPGLAPPAGPALGTELLSLLPGFLLVLSADSKLVYISENVAQVLGLSVVELLAQGDTVFDILDGRVGEDVHKKLLLAREEPGREVTFVSEMRTSKAFRLQHGGNRVVAVCGRFVALRWPPSPSTTAFLALCTPVVQSPADGEAASQDDVFQSMHLLDMTFIDVTESVTYHLGYHREELVGQSWYSLLHPEDADLAAAQHRALALGAGAGPAAGTAVLRALRKDRACTWLRVWARRDGGCITCTCRCLREEEAAHLRARQPRAAAPPAGRDLGRLAEQLRALADSLSPPAAAPRRWPRPEEAEDDASVCLGNSLLHPPQFLRFPFEQKIGCDIPSVLSRVSSLQRC</sequence>
<dbReference type="FunFam" id="2.120.10.80:FF:000055">
    <property type="entry name" value="kelch domain-containing protein 3 isoform X1"/>
    <property type="match status" value="1"/>
</dbReference>
<dbReference type="Gene3D" id="2.120.10.80">
    <property type="entry name" value="Kelch-type beta propeller"/>
    <property type="match status" value="2"/>
</dbReference>
<accession>A0A3M0K3E0</accession>
<evidence type="ECO:0000256" key="1">
    <source>
        <dbReference type="ARBA" id="ARBA00022441"/>
    </source>
</evidence>
<gene>
    <name evidence="5" type="ORF">DUI87_15244</name>
</gene>
<dbReference type="SUPFAM" id="SSF117281">
    <property type="entry name" value="Kelch motif"/>
    <property type="match status" value="2"/>
</dbReference>
<feature type="domain" description="PAS" evidence="3">
    <location>
        <begin position="574"/>
        <end position="605"/>
    </location>
</feature>
<dbReference type="Pfam" id="PF23183">
    <property type="entry name" value="bHLH_NPAS4"/>
    <property type="match status" value="1"/>
</dbReference>
<dbReference type="GO" id="GO:0005737">
    <property type="term" value="C:cytoplasm"/>
    <property type="evidence" value="ECO:0007669"/>
    <property type="project" value="TreeGrafter"/>
</dbReference>
<dbReference type="SMART" id="SM00091">
    <property type="entry name" value="PAS"/>
    <property type="match status" value="2"/>
</dbReference>
<keyword evidence="6" id="KW-1185">Reference proteome</keyword>
<feature type="domain" description="BHLH" evidence="4">
    <location>
        <begin position="358"/>
        <end position="411"/>
    </location>
</feature>
<dbReference type="InterPro" id="IPR035965">
    <property type="entry name" value="PAS-like_dom_sf"/>
</dbReference>
<name>A0A3M0K3E0_HIRRU</name>
<evidence type="ECO:0008006" key="7">
    <source>
        <dbReference type="Google" id="ProtNLM"/>
    </source>
</evidence>
<evidence type="ECO:0000259" key="3">
    <source>
        <dbReference type="PROSITE" id="PS50112"/>
    </source>
</evidence>
<evidence type="ECO:0000313" key="5">
    <source>
        <dbReference type="EMBL" id="RMC07775.1"/>
    </source>
</evidence>
<dbReference type="Pfam" id="PF14598">
    <property type="entry name" value="PAS_11"/>
    <property type="match status" value="1"/>
</dbReference>
<dbReference type="InterPro" id="IPR015915">
    <property type="entry name" value="Kelch-typ_b-propeller"/>
</dbReference>
<dbReference type="InterPro" id="IPR056192">
    <property type="entry name" value="bHLH_NPAS4"/>
</dbReference>
<proteinExistence type="predicted"/>
<dbReference type="AlphaFoldDB" id="A0A3M0K3E0"/>
<keyword evidence="1" id="KW-0880">Kelch repeat</keyword>
<dbReference type="STRING" id="333673.A0A3M0K3E0"/>
<dbReference type="SUPFAM" id="SSF55785">
    <property type="entry name" value="PYP-like sensor domain (PAS domain)"/>
    <property type="match status" value="2"/>
</dbReference>
<comment type="caution">
    <text evidence="5">The sequence shown here is derived from an EMBL/GenBank/DDBJ whole genome shotgun (WGS) entry which is preliminary data.</text>
</comment>
<dbReference type="InterPro" id="IPR000014">
    <property type="entry name" value="PAS"/>
</dbReference>
<evidence type="ECO:0000256" key="2">
    <source>
        <dbReference type="ARBA" id="ARBA00023125"/>
    </source>
</evidence>
<dbReference type="SMART" id="SM00612">
    <property type="entry name" value="Kelch"/>
    <property type="match status" value="3"/>
</dbReference>
<protein>
    <recommendedName>
        <fullName evidence="7">PAS domain-containing protein</fullName>
    </recommendedName>
</protein>
<dbReference type="Pfam" id="PF01344">
    <property type="entry name" value="Kelch_1"/>
    <property type="match status" value="1"/>
</dbReference>
<dbReference type="InterPro" id="IPR011598">
    <property type="entry name" value="bHLH_dom"/>
</dbReference>
<dbReference type="Gene3D" id="3.30.450.20">
    <property type="entry name" value="PAS domain"/>
    <property type="match status" value="2"/>
</dbReference>
<dbReference type="PANTHER" id="PTHR46461:SF3">
    <property type="entry name" value="KELCH DOMAIN CONTAINING 3"/>
    <property type="match status" value="1"/>
</dbReference>
<dbReference type="OrthoDB" id="432528at2759"/>
<dbReference type="PROSITE" id="PS50112">
    <property type="entry name" value="PAS"/>
    <property type="match status" value="2"/>
</dbReference>
<dbReference type="PANTHER" id="PTHR46461">
    <property type="entry name" value="KELCH DOMAIN-CONTAINING PROTEIN 3"/>
    <property type="match status" value="1"/>
</dbReference>
<dbReference type="Proteomes" id="UP000269221">
    <property type="component" value="Unassembled WGS sequence"/>
</dbReference>
<dbReference type="InterPro" id="IPR006652">
    <property type="entry name" value="Kelch_1"/>
</dbReference>
<evidence type="ECO:0000259" key="4">
    <source>
        <dbReference type="PROSITE" id="PS50888"/>
    </source>
</evidence>
<organism evidence="5 6">
    <name type="scientific">Hirundo rustica rustica</name>
    <dbReference type="NCBI Taxonomy" id="333673"/>
    <lineage>
        <taxon>Eukaryota</taxon>
        <taxon>Metazoa</taxon>
        <taxon>Chordata</taxon>
        <taxon>Craniata</taxon>
        <taxon>Vertebrata</taxon>
        <taxon>Euteleostomi</taxon>
        <taxon>Archelosauria</taxon>
        <taxon>Archosauria</taxon>
        <taxon>Dinosauria</taxon>
        <taxon>Saurischia</taxon>
        <taxon>Theropoda</taxon>
        <taxon>Coelurosauria</taxon>
        <taxon>Aves</taxon>
        <taxon>Neognathae</taxon>
        <taxon>Neoaves</taxon>
        <taxon>Telluraves</taxon>
        <taxon>Australaves</taxon>
        <taxon>Passeriformes</taxon>
        <taxon>Sylvioidea</taxon>
        <taxon>Hirundinidae</taxon>
        <taxon>Hirundo</taxon>
    </lineage>
</organism>